<name>A0AAW6LKZ0_RHOSG</name>
<comment type="caution">
    <text evidence="2">The sequence shown here is derived from an EMBL/GenBank/DDBJ whole genome shotgun (WGS) entry which is preliminary data.</text>
</comment>
<dbReference type="AlphaFoldDB" id="A0AAW6LKZ0"/>
<evidence type="ECO:0000256" key="1">
    <source>
        <dbReference type="SAM" id="MobiDB-lite"/>
    </source>
</evidence>
<feature type="region of interest" description="Disordered" evidence="1">
    <location>
        <begin position="1"/>
        <end position="26"/>
    </location>
</feature>
<reference evidence="2" key="1">
    <citation type="submission" date="2023-02" db="EMBL/GenBank/DDBJ databases">
        <title>A novel hydrolase synthesized by Rhodococcus erythropolis HQ is responsible for the detoxification of Zearalenone.</title>
        <authorList>
            <person name="Hu J."/>
            <person name="Xu J."/>
        </authorList>
    </citation>
    <scope>NUCLEOTIDE SEQUENCE</scope>
    <source>
        <strain evidence="2">HQ</strain>
    </source>
</reference>
<evidence type="ECO:0000313" key="3">
    <source>
        <dbReference type="Proteomes" id="UP001217325"/>
    </source>
</evidence>
<dbReference type="RefSeq" id="WP_275232206.1">
    <property type="nucleotide sequence ID" value="NZ_JARDXE010000014.1"/>
</dbReference>
<sequence length="76" mass="8268">MRLGPTATAAAEIEQKTSREGQTMASATNTKKIASYIAEAKANGLELRESDFKEYDGDLTLHSMDPSEWIAAMAMD</sequence>
<gene>
    <name evidence="2" type="ORF">PXH69_21955</name>
</gene>
<dbReference type="EMBL" id="JARDXE010000014">
    <property type="protein sequence ID" value="MDE8647644.1"/>
    <property type="molecule type" value="Genomic_DNA"/>
</dbReference>
<organism evidence="2 3">
    <name type="scientific">Rhodococcus qingshengii</name>
    <dbReference type="NCBI Taxonomy" id="334542"/>
    <lineage>
        <taxon>Bacteria</taxon>
        <taxon>Bacillati</taxon>
        <taxon>Actinomycetota</taxon>
        <taxon>Actinomycetes</taxon>
        <taxon>Mycobacteriales</taxon>
        <taxon>Nocardiaceae</taxon>
        <taxon>Rhodococcus</taxon>
        <taxon>Rhodococcus erythropolis group</taxon>
    </lineage>
</organism>
<accession>A0AAW6LKZ0</accession>
<protein>
    <submittedName>
        <fullName evidence="2">Uncharacterized protein</fullName>
    </submittedName>
</protein>
<proteinExistence type="predicted"/>
<dbReference type="Proteomes" id="UP001217325">
    <property type="component" value="Unassembled WGS sequence"/>
</dbReference>
<evidence type="ECO:0000313" key="2">
    <source>
        <dbReference type="EMBL" id="MDE8647644.1"/>
    </source>
</evidence>